<feature type="domain" description="Heterokaryon incompatibility" evidence="4">
    <location>
        <begin position="25"/>
        <end position="116"/>
    </location>
</feature>
<evidence type="ECO:0000256" key="1">
    <source>
        <dbReference type="ARBA" id="ARBA00022574"/>
    </source>
</evidence>
<dbReference type="InterPro" id="IPR001680">
    <property type="entry name" value="WD40_rpt"/>
</dbReference>
<evidence type="ECO:0000313" key="5">
    <source>
        <dbReference type="EMBL" id="KAK5530513.1"/>
    </source>
</evidence>
<evidence type="ECO:0000256" key="2">
    <source>
        <dbReference type="ARBA" id="ARBA00022737"/>
    </source>
</evidence>
<keyword evidence="2" id="KW-0677">Repeat</keyword>
<feature type="repeat" description="WD" evidence="3">
    <location>
        <begin position="549"/>
        <end position="582"/>
    </location>
</feature>
<dbReference type="PROSITE" id="PS50082">
    <property type="entry name" value="WD_REPEATS_2"/>
    <property type="match status" value="6"/>
</dbReference>
<feature type="repeat" description="WD" evidence="3">
    <location>
        <begin position="400"/>
        <end position="441"/>
    </location>
</feature>
<comment type="caution">
    <text evidence="5">The sequence shown here is derived from an EMBL/GenBank/DDBJ whole genome shotgun (WGS) entry which is preliminary data.</text>
</comment>
<feature type="repeat" description="WD" evidence="3">
    <location>
        <begin position="488"/>
        <end position="529"/>
    </location>
</feature>
<sequence>MRLLRLNEKGDLSLTDDRYEILEPYAILSHTWGEDHDEVLFDDFERNLFENKAGYEKIRFCREQAQKDELQYFWVDTCCIQRANFTEYSEAITSMFRWYRDSAKCYVYLSDVSVSHEDQYSTPTWEPAFRKSRWFTRGWTLQELLAPKIVEFYSRDGRYLGDRNTLEQQIHEITKIPRAALQGTPLTDFSVEERMQWGQTRKTKRKEDEAYCLLGIFNVFLSPRYGEREEAFRRLERKIMKNMSQSHKAMDNWIRVKRYSPENLKIGRLSAVELSMDQRYSKLAVVQQHGEEAPPCEPPLLHSLVGHRKYVRCFTFSLDGKQLASGSSDCTIRLWDVATGLTSQEFEGHKALVEGVAFSPDGKRLASASEDGSVRLWDVAKGSTLQTLESEVRPDTTGYISPLDRVVYHVAFSPDGKRLASGQWNGMVKLWDVATGSALQTLANAHNNYVSDVAFSPDGKWLASASGEGIIKLWEAAGGLRGSAPRTLEGHDRFVRKVTFAPDSKRLASAGADGTVRVWDVETGTMLQMLRGSTDLRDSADLWHPIMDSSMRTMTVQAVAFSGDGKQLMSVSEAGTVRLWDVAGKAREVKKSTLRKHKGIHSAVAFSPDLRWLASTQGSALTIQLWDVREAKEKLERK</sequence>
<dbReference type="InterPro" id="IPR010730">
    <property type="entry name" value="HET"/>
</dbReference>
<dbReference type="Proteomes" id="UP001345827">
    <property type="component" value="Unassembled WGS sequence"/>
</dbReference>
<dbReference type="Pfam" id="PF00400">
    <property type="entry name" value="WD40"/>
    <property type="match status" value="7"/>
</dbReference>
<feature type="repeat" description="WD" evidence="3">
    <location>
        <begin position="346"/>
        <end position="387"/>
    </location>
</feature>
<evidence type="ECO:0000256" key="3">
    <source>
        <dbReference type="PROSITE-ProRule" id="PRU00221"/>
    </source>
</evidence>
<gene>
    <name evidence="5" type="ORF">LTR25_009091</name>
</gene>
<dbReference type="AlphaFoldDB" id="A0AAV9Q0G3"/>
<feature type="repeat" description="WD" evidence="3">
    <location>
        <begin position="304"/>
        <end position="345"/>
    </location>
</feature>
<evidence type="ECO:0000313" key="6">
    <source>
        <dbReference type="Proteomes" id="UP001345827"/>
    </source>
</evidence>
<dbReference type="EMBL" id="JAXLQG010000019">
    <property type="protein sequence ID" value="KAK5530513.1"/>
    <property type="molecule type" value="Genomic_DNA"/>
</dbReference>
<dbReference type="InterPro" id="IPR019775">
    <property type="entry name" value="WD40_repeat_CS"/>
</dbReference>
<keyword evidence="6" id="KW-1185">Reference proteome</keyword>
<dbReference type="PRINTS" id="PR00320">
    <property type="entry name" value="GPROTEINBRPT"/>
</dbReference>
<keyword evidence="1 3" id="KW-0853">WD repeat</keyword>
<reference evidence="5 6" key="1">
    <citation type="submission" date="2023-06" db="EMBL/GenBank/DDBJ databases">
        <title>Black Yeasts Isolated from many extreme environments.</title>
        <authorList>
            <person name="Coleine C."/>
            <person name="Stajich J.E."/>
            <person name="Selbmann L."/>
        </authorList>
    </citation>
    <scope>NUCLEOTIDE SEQUENCE [LARGE SCALE GENOMIC DNA]</scope>
    <source>
        <strain evidence="5 6">CCFEE 5887</strain>
    </source>
</reference>
<dbReference type="PANTHER" id="PTHR10622:SF13">
    <property type="entry name" value="NACHT DOMAIN-CONTAINING PROTEIN"/>
    <property type="match status" value="1"/>
</dbReference>
<protein>
    <recommendedName>
        <fullName evidence="4">Heterokaryon incompatibility domain-containing protein</fullName>
    </recommendedName>
</protein>
<dbReference type="PROSITE" id="PS50294">
    <property type="entry name" value="WD_REPEATS_REGION"/>
    <property type="match status" value="5"/>
</dbReference>
<accession>A0AAV9Q0G3</accession>
<organism evidence="5 6">
    <name type="scientific">Vermiconidia calcicola</name>
    <dbReference type="NCBI Taxonomy" id="1690605"/>
    <lineage>
        <taxon>Eukaryota</taxon>
        <taxon>Fungi</taxon>
        <taxon>Dikarya</taxon>
        <taxon>Ascomycota</taxon>
        <taxon>Pezizomycotina</taxon>
        <taxon>Dothideomycetes</taxon>
        <taxon>Dothideomycetidae</taxon>
        <taxon>Mycosphaerellales</taxon>
        <taxon>Extremaceae</taxon>
        <taxon>Vermiconidia</taxon>
    </lineage>
</organism>
<proteinExistence type="predicted"/>
<dbReference type="PROSITE" id="PS00678">
    <property type="entry name" value="WD_REPEATS_1"/>
    <property type="match status" value="4"/>
</dbReference>
<dbReference type="Pfam" id="PF06985">
    <property type="entry name" value="HET"/>
    <property type="match status" value="1"/>
</dbReference>
<dbReference type="InterPro" id="IPR036322">
    <property type="entry name" value="WD40_repeat_dom_sf"/>
</dbReference>
<dbReference type="PANTHER" id="PTHR10622">
    <property type="entry name" value="HET DOMAIN-CONTAINING PROTEIN"/>
    <property type="match status" value="1"/>
</dbReference>
<feature type="repeat" description="WD" evidence="3">
    <location>
        <begin position="443"/>
        <end position="475"/>
    </location>
</feature>
<dbReference type="Gene3D" id="2.130.10.10">
    <property type="entry name" value="YVTN repeat-like/Quinoprotein amine dehydrogenase"/>
    <property type="match status" value="3"/>
</dbReference>
<dbReference type="InterPro" id="IPR020472">
    <property type="entry name" value="WD40_PAC1"/>
</dbReference>
<dbReference type="InterPro" id="IPR015943">
    <property type="entry name" value="WD40/YVTN_repeat-like_dom_sf"/>
</dbReference>
<dbReference type="CDD" id="cd00200">
    <property type="entry name" value="WD40"/>
    <property type="match status" value="1"/>
</dbReference>
<evidence type="ECO:0000259" key="4">
    <source>
        <dbReference type="Pfam" id="PF06985"/>
    </source>
</evidence>
<dbReference type="SUPFAM" id="SSF50978">
    <property type="entry name" value="WD40 repeat-like"/>
    <property type="match status" value="1"/>
</dbReference>
<name>A0AAV9Q0G3_9PEZI</name>
<dbReference type="SMART" id="SM00320">
    <property type="entry name" value="WD40"/>
    <property type="match status" value="7"/>
</dbReference>